<comment type="caution">
    <text evidence="1">The sequence shown here is derived from an EMBL/GenBank/DDBJ whole genome shotgun (WGS) entry which is preliminary data.</text>
</comment>
<organism evidence="1 2">
    <name type="scientific">Zhongshania marina</name>
    <dbReference type="NCBI Taxonomy" id="2304603"/>
    <lineage>
        <taxon>Bacteria</taxon>
        <taxon>Pseudomonadati</taxon>
        <taxon>Pseudomonadota</taxon>
        <taxon>Gammaproteobacteria</taxon>
        <taxon>Cellvibrionales</taxon>
        <taxon>Spongiibacteraceae</taxon>
        <taxon>Zhongshania</taxon>
    </lineage>
</organism>
<evidence type="ECO:0000313" key="2">
    <source>
        <dbReference type="Proteomes" id="UP000237222"/>
    </source>
</evidence>
<sequence length="329" mass="38722">MWSREVYVKVALLLVTVIFLAGPLSASESLDSDKPEAGFFSRTLSGAESTRDTWSERWVDFAEGVDHYFSKENAPPDYKNESYVKLQLKQTWEERGDIQTDVRVKAKFDLPNTQRKAKLFFSSDEYTENSLEERVRSNSTGERFRRKESVSGIEITPDDEWNKWKRSARLGIKLRAPLVTFGRYRLRRPMEAWGEWLPEFTQEIWYFSDRGWGATSEFEIQRPLSERFRLNYLTVLEFEDQYDFFENVHVLSLNQSLSDRSKLEYRVGAVFSTEFRTQMTAYFVGTSYSYKLYEDWIFLTASPEVFFPKDDGWNAEASFTIALDVYFSE</sequence>
<dbReference type="Proteomes" id="UP000237222">
    <property type="component" value="Unassembled WGS sequence"/>
</dbReference>
<proteinExistence type="predicted"/>
<protein>
    <recommendedName>
        <fullName evidence="3">DUF481 domain-containing protein</fullName>
    </recommendedName>
</protein>
<gene>
    <name evidence="1" type="ORF">C0068_03400</name>
</gene>
<name>A0A2S4HJZ9_9GAMM</name>
<evidence type="ECO:0000313" key="1">
    <source>
        <dbReference type="EMBL" id="POP54324.1"/>
    </source>
</evidence>
<dbReference type="AlphaFoldDB" id="A0A2S4HJZ9"/>
<accession>A0A2S4HJZ9</accession>
<dbReference type="EMBL" id="PQGG01000007">
    <property type="protein sequence ID" value="POP54324.1"/>
    <property type="molecule type" value="Genomic_DNA"/>
</dbReference>
<evidence type="ECO:0008006" key="3">
    <source>
        <dbReference type="Google" id="ProtNLM"/>
    </source>
</evidence>
<reference evidence="1" key="1">
    <citation type="submission" date="2018-01" db="EMBL/GenBank/DDBJ databases">
        <authorList>
            <person name="Yu X.-D."/>
        </authorList>
    </citation>
    <scope>NUCLEOTIDE SEQUENCE</scope>
    <source>
        <strain evidence="1">ZX-21</strain>
    </source>
</reference>